<dbReference type="InterPro" id="IPR015421">
    <property type="entry name" value="PyrdxlP-dep_Trfase_major"/>
</dbReference>
<evidence type="ECO:0000259" key="2">
    <source>
        <dbReference type="Pfam" id="PF00155"/>
    </source>
</evidence>
<dbReference type="GO" id="GO:0030170">
    <property type="term" value="F:pyridoxal phosphate binding"/>
    <property type="evidence" value="ECO:0007669"/>
    <property type="project" value="InterPro"/>
</dbReference>
<evidence type="ECO:0000256" key="1">
    <source>
        <dbReference type="RuleBase" id="RU000481"/>
    </source>
</evidence>
<name>A0A9D1HCL8_9FIRM</name>
<keyword evidence="1 3" id="KW-0032">Aminotransferase</keyword>
<dbReference type="InterPro" id="IPR004839">
    <property type="entry name" value="Aminotransferase_I/II_large"/>
</dbReference>
<organism evidence="3 4">
    <name type="scientific">Candidatus Allocopromorpha excrementavium</name>
    <dbReference type="NCBI Taxonomy" id="2840741"/>
    <lineage>
        <taxon>Bacteria</taxon>
        <taxon>Bacillati</taxon>
        <taxon>Bacillota</taxon>
        <taxon>Clostridia</taxon>
        <taxon>Eubacteriales</taxon>
        <taxon>Eubacteriaceae</taxon>
        <taxon>Eubacteriaceae incertae sedis</taxon>
        <taxon>Candidatus Allocopromorpha</taxon>
    </lineage>
</organism>
<dbReference type="PANTHER" id="PTHR42691:SF1">
    <property type="entry name" value="ASPARTATE AMINOTRANSFERASE YHDR-RELATED"/>
    <property type="match status" value="1"/>
</dbReference>
<dbReference type="SUPFAM" id="SSF53383">
    <property type="entry name" value="PLP-dependent transferases"/>
    <property type="match status" value="1"/>
</dbReference>
<dbReference type="NCBIfam" id="NF005305">
    <property type="entry name" value="PRK06836.1"/>
    <property type="match status" value="1"/>
</dbReference>
<reference evidence="3" key="2">
    <citation type="journal article" date="2021" name="PeerJ">
        <title>Extensive microbial diversity within the chicken gut microbiome revealed by metagenomics and culture.</title>
        <authorList>
            <person name="Gilroy R."/>
            <person name="Ravi A."/>
            <person name="Getino M."/>
            <person name="Pursley I."/>
            <person name="Horton D.L."/>
            <person name="Alikhan N.F."/>
            <person name="Baker D."/>
            <person name="Gharbi K."/>
            <person name="Hall N."/>
            <person name="Watson M."/>
            <person name="Adriaenssens E.M."/>
            <person name="Foster-Nyarko E."/>
            <person name="Jarju S."/>
            <person name="Secka A."/>
            <person name="Antonio M."/>
            <person name="Oren A."/>
            <person name="Chaudhuri R.R."/>
            <person name="La Ragione R."/>
            <person name="Hildebrand F."/>
            <person name="Pallen M.J."/>
        </authorList>
    </citation>
    <scope>NUCLEOTIDE SEQUENCE</scope>
    <source>
        <strain evidence="3">CHK176-22527</strain>
    </source>
</reference>
<evidence type="ECO:0000313" key="4">
    <source>
        <dbReference type="Proteomes" id="UP000824159"/>
    </source>
</evidence>
<dbReference type="PROSITE" id="PS00105">
    <property type="entry name" value="AA_TRANSFER_CLASS_1"/>
    <property type="match status" value="1"/>
</dbReference>
<comment type="similarity">
    <text evidence="1">Belongs to the class-I pyridoxal-phosphate-dependent aminotransferase family.</text>
</comment>
<dbReference type="AlphaFoldDB" id="A0A9D1HCL8"/>
<dbReference type="Gene3D" id="3.90.1150.10">
    <property type="entry name" value="Aspartate Aminotransferase, domain 1"/>
    <property type="match status" value="2"/>
</dbReference>
<sequence>MIADKMKPVMANNSAIRTMFEEGDRLRAKYGAENVFDFSLGNPDAPVPAEIKQAIIDLLDEEDSVTLHGYMSNAGFEDVREAIAQSLNRRFDTAFTHENILMTVGAASGLNVALKTVLNPGEEAVIFAPYFLEYNWYVDNYGGKVVQAPTHKETFYPDIESFEKLITDKTRVVIINTPNNPTGVIYSEDTIKAIADILKKKQEEFGSTIFLISDEPYRELAYEGRQVPYVTKYYDNTIVAYSYSKSLSIPGERIGYLVIPSELEDSRMVFDTATSANRIIGCVNAPSLQQKVIGRCVDVKVDVEYYDKNRTALYEGLKKCGFDCVKPEGAFYMFLKSPVGNEAEFCEAAKKYNILMVPGTSFACPGYVRLAYCVSYETIVNSMPGFAKLAEEYGL</sequence>
<dbReference type="Gene3D" id="3.40.640.10">
    <property type="entry name" value="Type I PLP-dependent aspartate aminotransferase-like (Major domain)"/>
    <property type="match status" value="1"/>
</dbReference>
<comment type="cofactor">
    <cofactor evidence="1">
        <name>pyridoxal 5'-phosphate</name>
        <dbReference type="ChEBI" id="CHEBI:597326"/>
    </cofactor>
</comment>
<dbReference type="InterPro" id="IPR015422">
    <property type="entry name" value="PyrdxlP-dep_Trfase_small"/>
</dbReference>
<reference evidence="3" key="1">
    <citation type="submission" date="2020-10" db="EMBL/GenBank/DDBJ databases">
        <authorList>
            <person name="Gilroy R."/>
        </authorList>
    </citation>
    <scope>NUCLEOTIDE SEQUENCE</scope>
    <source>
        <strain evidence="3">CHK176-22527</strain>
    </source>
</reference>
<dbReference type="EMBL" id="DVLX01000074">
    <property type="protein sequence ID" value="HIT99760.1"/>
    <property type="molecule type" value="Genomic_DNA"/>
</dbReference>
<dbReference type="Proteomes" id="UP000824159">
    <property type="component" value="Unassembled WGS sequence"/>
</dbReference>
<dbReference type="InterPro" id="IPR015424">
    <property type="entry name" value="PyrdxlP-dep_Trfase"/>
</dbReference>
<dbReference type="PANTHER" id="PTHR42691">
    <property type="entry name" value="ASPARTATE AMINOTRANSFERASE YHDR-RELATED"/>
    <property type="match status" value="1"/>
</dbReference>
<feature type="domain" description="Aminotransferase class I/classII large" evidence="2">
    <location>
        <begin position="34"/>
        <end position="377"/>
    </location>
</feature>
<keyword evidence="1" id="KW-0808">Transferase</keyword>
<dbReference type="CDD" id="cd00609">
    <property type="entry name" value="AAT_like"/>
    <property type="match status" value="1"/>
</dbReference>
<dbReference type="Pfam" id="PF00155">
    <property type="entry name" value="Aminotran_1_2"/>
    <property type="match status" value="1"/>
</dbReference>
<evidence type="ECO:0000313" key="3">
    <source>
        <dbReference type="EMBL" id="HIT99760.1"/>
    </source>
</evidence>
<dbReference type="GO" id="GO:0008483">
    <property type="term" value="F:transaminase activity"/>
    <property type="evidence" value="ECO:0007669"/>
    <property type="project" value="UniProtKB-KW"/>
</dbReference>
<proteinExistence type="inferred from homology"/>
<comment type="caution">
    <text evidence="3">The sequence shown here is derived from an EMBL/GenBank/DDBJ whole genome shotgun (WGS) entry which is preliminary data.</text>
</comment>
<gene>
    <name evidence="3" type="ORF">IAD12_05870</name>
</gene>
<dbReference type="EC" id="2.6.1.-" evidence="1"/>
<dbReference type="InterPro" id="IPR004838">
    <property type="entry name" value="NHTrfase_class1_PyrdxlP-BS"/>
</dbReference>
<protein>
    <recommendedName>
        <fullName evidence="1">Aminotransferase</fullName>
        <ecNumber evidence="1">2.6.1.-</ecNumber>
    </recommendedName>
</protein>
<accession>A0A9D1HCL8</accession>